<dbReference type="Gene3D" id="3.90.550.20">
    <property type="match status" value="1"/>
</dbReference>
<evidence type="ECO:0008006" key="3">
    <source>
        <dbReference type="Google" id="ProtNLM"/>
    </source>
</evidence>
<name>A0A6G0XMN7_9STRA</name>
<sequence length="319" mass="36145">MELVTMLSSWRFFVVCAGALLLIVLSFDVTQVQMTMMPVPKQIAAVHAQRILAPTVTTRRRERKETCRVQFVFAGPKYNYNNFPTLQSWIHYGDPKCQIELLRSNHPLIAKLPPRRARMFHEVDFLPIIQADMLKLFAVYYLGGLAIDLDVEALKPYPQQWVGPGTTLATCDVVLGIEVNCFDDICARTMVRKGQIQNWAMYSRRLRSPFLNELIDYIVEKYESVAPLPHNVSVQEVAGSGLITDFVQIYGNFTRPFYRFRTPPHGNSLFSLPSSVLRINKSGEEVCIVGASYTGGACGGLPECLLRHKYENSWRSSTS</sequence>
<dbReference type="Proteomes" id="UP000481153">
    <property type="component" value="Unassembled WGS sequence"/>
</dbReference>
<reference evidence="1 2" key="1">
    <citation type="submission" date="2019-07" db="EMBL/GenBank/DDBJ databases">
        <title>Genomics analysis of Aphanomyces spp. identifies a new class of oomycete effector associated with host adaptation.</title>
        <authorList>
            <person name="Gaulin E."/>
        </authorList>
    </citation>
    <scope>NUCLEOTIDE SEQUENCE [LARGE SCALE GENOMIC DNA]</scope>
    <source>
        <strain evidence="1 2">ATCC 201684</strain>
    </source>
</reference>
<dbReference type="GO" id="GO:0000009">
    <property type="term" value="F:alpha-1,6-mannosyltransferase activity"/>
    <property type="evidence" value="ECO:0007669"/>
    <property type="project" value="InterPro"/>
</dbReference>
<protein>
    <recommendedName>
        <fullName evidence="3">Alpha 1,4-glycosyltransferase domain-containing protein</fullName>
    </recommendedName>
</protein>
<dbReference type="InterPro" id="IPR039367">
    <property type="entry name" value="Och1-like"/>
</dbReference>
<dbReference type="VEuPathDB" id="FungiDB:AeMF1_004027"/>
<dbReference type="GO" id="GO:0006487">
    <property type="term" value="P:protein N-linked glycosylation"/>
    <property type="evidence" value="ECO:0007669"/>
    <property type="project" value="TreeGrafter"/>
</dbReference>
<comment type="caution">
    <text evidence="1">The sequence shown here is derived from an EMBL/GenBank/DDBJ whole genome shotgun (WGS) entry which is preliminary data.</text>
</comment>
<dbReference type="EMBL" id="VJMJ01000036">
    <property type="protein sequence ID" value="KAF0741468.1"/>
    <property type="molecule type" value="Genomic_DNA"/>
</dbReference>
<gene>
    <name evidence="1" type="ORF">Ae201684_003153</name>
</gene>
<proteinExistence type="predicted"/>
<dbReference type="AlphaFoldDB" id="A0A6G0XMN7"/>
<dbReference type="PANTHER" id="PTHR31834">
    <property type="entry name" value="INITIATION-SPECIFIC ALPHA-1,6-MANNOSYLTRANSFERASE"/>
    <property type="match status" value="1"/>
</dbReference>
<evidence type="ECO:0000313" key="1">
    <source>
        <dbReference type="EMBL" id="KAF0741468.1"/>
    </source>
</evidence>
<accession>A0A6G0XMN7</accession>
<dbReference type="PANTHER" id="PTHR31834:SF1">
    <property type="entry name" value="INITIATION-SPECIFIC ALPHA-1,6-MANNOSYLTRANSFERASE"/>
    <property type="match status" value="1"/>
</dbReference>
<evidence type="ECO:0000313" key="2">
    <source>
        <dbReference type="Proteomes" id="UP000481153"/>
    </source>
</evidence>
<organism evidence="1 2">
    <name type="scientific">Aphanomyces euteiches</name>
    <dbReference type="NCBI Taxonomy" id="100861"/>
    <lineage>
        <taxon>Eukaryota</taxon>
        <taxon>Sar</taxon>
        <taxon>Stramenopiles</taxon>
        <taxon>Oomycota</taxon>
        <taxon>Saprolegniomycetes</taxon>
        <taxon>Saprolegniales</taxon>
        <taxon>Verrucalvaceae</taxon>
        <taxon>Aphanomyces</taxon>
    </lineage>
</organism>
<dbReference type="GO" id="GO:0000136">
    <property type="term" value="C:mannan polymerase complex"/>
    <property type="evidence" value="ECO:0007669"/>
    <property type="project" value="TreeGrafter"/>
</dbReference>
<keyword evidence="2" id="KW-1185">Reference proteome</keyword>